<feature type="domain" description="AB hydrolase-1" evidence="3">
    <location>
        <begin position="146"/>
        <end position="260"/>
    </location>
</feature>
<dbReference type="Gene3D" id="3.40.50.1820">
    <property type="entry name" value="alpha/beta hydrolase"/>
    <property type="match status" value="1"/>
</dbReference>
<dbReference type="PANTHER" id="PTHR12277">
    <property type="entry name" value="ALPHA/BETA HYDROLASE DOMAIN-CONTAINING PROTEIN"/>
    <property type="match status" value="1"/>
</dbReference>
<keyword evidence="5" id="KW-1185">Reference proteome</keyword>
<dbReference type="GO" id="GO:0052651">
    <property type="term" value="P:monoacylglycerol catabolic process"/>
    <property type="evidence" value="ECO:0007669"/>
    <property type="project" value="TreeGrafter"/>
</dbReference>
<keyword evidence="2" id="KW-0472">Membrane</keyword>
<name>A0A4Q2DRP1_9AGAR</name>
<feature type="region of interest" description="Disordered" evidence="1">
    <location>
        <begin position="1"/>
        <end position="29"/>
    </location>
</feature>
<dbReference type="GO" id="GO:0006660">
    <property type="term" value="P:phosphatidylserine catabolic process"/>
    <property type="evidence" value="ECO:0007669"/>
    <property type="project" value="TreeGrafter"/>
</dbReference>
<feature type="transmembrane region" description="Helical" evidence="2">
    <location>
        <begin position="48"/>
        <end position="69"/>
    </location>
</feature>
<dbReference type="EMBL" id="SDEE01000058">
    <property type="protein sequence ID" value="RXW22879.1"/>
    <property type="molecule type" value="Genomic_DNA"/>
</dbReference>
<dbReference type="InterPro" id="IPR029058">
    <property type="entry name" value="AB_hydrolase_fold"/>
</dbReference>
<dbReference type="STRING" id="2316362.A0A4Q2DRP1"/>
<dbReference type="InterPro" id="IPR000073">
    <property type="entry name" value="AB_hydrolase_1"/>
</dbReference>
<keyword evidence="2" id="KW-1133">Transmembrane helix</keyword>
<protein>
    <recommendedName>
        <fullName evidence="3">AB hydrolase-1 domain-containing protein</fullName>
    </recommendedName>
</protein>
<dbReference type="GO" id="GO:0047372">
    <property type="term" value="F:monoacylglycerol lipase activity"/>
    <property type="evidence" value="ECO:0007669"/>
    <property type="project" value="TreeGrafter"/>
</dbReference>
<dbReference type="Pfam" id="PF00561">
    <property type="entry name" value="Abhydrolase_1"/>
    <property type="match status" value="1"/>
</dbReference>
<evidence type="ECO:0000313" key="4">
    <source>
        <dbReference type="EMBL" id="RXW22879.1"/>
    </source>
</evidence>
<organism evidence="4 5">
    <name type="scientific">Candolleomyces aberdarensis</name>
    <dbReference type="NCBI Taxonomy" id="2316362"/>
    <lineage>
        <taxon>Eukaryota</taxon>
        <taxon>Fungi</taxon>
        <taxon>Dikarya</taxon>
        <taxon>Basidiomycota</taxon>
        <taxon>Agaricomycotina</taxon>
        <taxon>Agaricomycetes</taxon>
        <taxon>Agaricomycetidae</taxon>
        <taxon>Agaricales</taxon>
        <taxon>Agaricineae</taxon>
        <taxon>Psathyrellaceae</taxon>
        <taxon>Candolleomyces</taxon>
    </lineage>
</organism>
<proteinExistence type="predicted"/>
<dbReference type="AlphaFoldDB" id="A0A4Q2DRP1"/>
<dbReference type="OrthoDB" id="446723at2759"/>
<evidence type="ECO:0000256" key="2">
    <source>
        <dbReference type="SAM" id="Phobius"/>
    </source>
</evidence>
<dbReference type="SUPFAM" id="SSF53474">
    <property type="entry name" value="alpha/beta-Hydrolases"/>
    <property type="match status" value="1"/>
</dbReference>
<dbReference type="PANTHER" id="PTHR12277:SF194">
    <property type="entry name" value="FI04476P"/>
    <property type="match status" value="1"/>
</dbReference>
<dbReference type="GO" id="GO:0005789">
    <property type="term" value="C:endoplasmic reticulum membrane"/>
    <property type="evidence" value="ECO:0007669"/>
    <property type="project" value="TreeGrafter"/>
</dbReference>
<evidence type="ECO:0000313" key="5">
    <source>
        <dbReference type="Proteomes" id="UP000290288"/>
    </source>
</evidence>
<keyword evidence="2" id="KW-0812">Transmembrane</keyword>
<comment type="caution">
    <text evidence="4">The sequence shown here is derived from an EMBL/GenBank/DDBJ whole genome shotgun (WGS) entry which is preliminary data.</text>
</comment>
<dbReference type="Proteomes" id="UP000290288">
    <property type="component" value="Unassembled WGS sequence"/>
</dbReference>
<accession>A0A4Q2DRP1</accession>
<reference evidence="4 5" key="1">
    <citation type="submission" date="2019-01" db="EMBL/GenBank/DDBJ databases">
        <title>Draft genome sequence of Psathyrella aberdarensis IHI B618.</title>
        <authorList>
            <person name="Buettner E."/>
            <person name="Kellner H."/>
        </authorList>
    </citation>
    <scope>NUCLEOTIDE SEQUENCE [LARGE SCALE GENOMIC DNA]</scope>
    <source>
        <strain evidence="4 5">IHI B618</strain>
    </source>
</reference>
<gene>
    <name evidence="4" type="ORF">EST38_g2991</name>
</gene>
<evidence type="ECO:0000259" key="3">
    <source>
        <dbReference type="Pfam" id="PF00561"/>
    </source>
</evidence>
<dbReference type="GO" id="GO:0004622">
    <property type="term" value="F:phosphatidylcholine lysophospholipase activity"/>
    <property type="evidence" value="ECO:0007669"/>
    <property type="project" value="TreeGrafter"/>
</dbReference>
<sequence>MSAQTESPERSENRESPPSPAPSNGEVTPTSRSKALVLLETAFLRFRYCVAIFAVLYALIILLLCFPFFQGQMVYHNSIKLPFFADFSTPEKYGLSPNKTLNLNLQTPDNQSIGAWFLLNDQYYRSLPTIPTDVAAHIRPAIQARPTVLFFHGNAATRAFQVRVAIYEALTSRLNANVLAIDYRGFADSTGHPSEAGLTTDARTAWNWLVENGAKPEDILIMGHSLGTGVSSQLGAQLGPENIQPRGIVLLSPFSSIRATQLVSWVLVHKFDSLKAVPNITASVLIAHAEDDWEIPSSHSDVLFQAYLEPYLPELVLPGLGPKVLSTDEWQKMLGQQQARKEKRGELVEHTPISKFGSIDEFEADRRQVVLVKTHAGSHDYLPLQEGLQDIIRKKFLF</sequence>
<evidence type="ECO:0000256" key="1">
    <source>
        <dbReference type="SAM" id="MobiDB-lite"/>
    </source>
</evidence>